<comment type="similarity">
    <text evidence="1">Belongs to the glycosyl hydrolase 16 family.</text>
</comment>
<dbReference type="InterPro" id="IPR000757">
    <property type="entry name" value="Beta-glucanase-like"/>
</dbReference>
<evidence type="ECO:0000256" key="1">
    <source>
        <dbReference type="ARBA" id="ARBA00006865"/>
    </source>
</evidence>
<sequence>MNISRALLACAVLSVAFFSCGKKNDATPRTPTIVPPVTIEDKGWAFETTPYFADEFNVDGAPNTASWGYDNGGGGWGNNELEYYTPANVAIAAGKLTITAKKEAMGGLNYTSTRLVSKGAGTMKYGRVEVKAKLPAGTGTWPAIWMLPDTYAYGNWPNSGEIDIMEMVGFDPGNVHFTVHNQTYNGANGKGDSKVIATASTDYHLYRVDWTPYAIRGYYDDALVFTYVNNNGGSATWPYDQNFHLLLNIAVGGSWGGQKGVDDTSFPTTMDVDYVHFYKMIDK</sequence>
<comment type="caution">
    <text evidence="7">The sequence shown here is derived from an EMBL/GenBank/DDBJ whole genome shotgun (WGS) entry which is preliminary data.</text>
</comment>
<keyword evidence="2 5" id="KW-0732">Signal</keyword>
<dbReference type="PANTHER" id="PTHR10963">
    <property type="entry name" value="GLYCOSYL HYDROLASE-RELATED"/>
    <property type="match status" value="1"/>
</dbReference>
<dbReference type="Pfam" id="PF00722">
    <property type="entry name" value="Glyco_hydro_16"/>
    <property type="match status" value="1"/>
</dbReference>
<dbReference type="InterPro" id="IPR013320">
    <property type="entry name" value="ConA-like_dom_sf"/>
</dbReference>
<dbReference type="RefSeq" id="WP_117383995.1">
    <property type="nucleotide sequence ID" value="NZ_QWDE01000002.1"/>
</dbReference>
<dbReference type="PROSITE" id="PS51762">
    <property type="entry name" value="GH16_2"/>
    <property type="match status" value="1"/>
</dbReference>
<dbReference type="PANTHER" id="PTHR10963:SF55">
    <property type="entry name" value="GLYCOSIDE HYDROLASE FAMILY 16 PROTEIN"/>
    <property type="match status" value="1"/>
</dbReference>
<dbReference type="CDD" id="cd08023">
    <property type="entry name" value="GH16_laminarinase_like"/>
    <property type="match status" value="1"/>
</dbReference>
<organism evidence="7 8">
    <name type="scientific">Mucilaginibacter terrenus</name>
    <dbReference type="NCBI Taxonomy" id="2482727"/>
    <lineage>
        <taxon>Bacteria</taxon>
        <taxon>Pseudomonadati</taxon>
        <taxon>Bacteroidota</taxon>
        <taxon>Sphingobacteriia</taxon>
        <taxon>Sphingobacteriales</taxon>
        <taxon>Sphingobacteriaceae</taxon>
        <taxon>Mucilaginibacter</taxon>
    </lineage>
</organism>
<keyword evidence="8" id="KW-1185">Reference proteome</keyword>
<dbReference type="SUPFAM" id="SSF49899">
    <property type="entry name" value="Concanavalin A-like lectins/glucanases"/>
    <property type="match status" value="1"/>
</dbReference>
<dbReference type="OrthoDB" id="9809583at2"/>
<dbReference type="PROSITE" id="PS51257">
    <property type="entry name" value="PROKAR_LIPOPROTEIN"/>
    <property type="match status" value="1"/>
</dbReference>
<gene>
    <name evidence="7" type="ORF">DYU05_12310</name>
</gene>
<keyword evidence="3 7" id="KW-0378">Hydrolase</keyword>
<dbReference type="GO" id="GO:0004553">
    <property type="term" value="F:hydrolase activity, hydrolyzing O-glycosyl compounds"/>
    <property type="evidence" value="ECO:0007669"/>
    <property type="project" value="InterPro"/>
</dbReference>
<name>A0A3E2NRA2_9SPHI</name>
<protein>
    <submittedName>
        <fullName evidence="7">Glycoside hydrolase family 16 protein</fullName>
    </submittedName>
</protein>
<reference evidence="7 8" key="1">
    <citation type="submission" date="2018-08" db="EMBL/GenBank/DDBJ databases">
        <title>Mucilaginibacter terrae sp. nov., isolated from manganese diggings.</title>
        <authorList>
            <person name="Huang Y."/>
            <person name="Zhou Z."/>
        </authorList>
    </citation>
    <scope>NUCLEOTIDE SEQUENCE [LARGE SCALE GENOMIC DNA]</scope>
    <source>
        <strain evidence="7 8">ZH6</strain>
    </source>
</reference>
<keyword evidence="4" id="KW-0326">Glycosidase</keyword>
<evidence type="ECO:0000313" key="8">
    <source>
        <dbReference type="Proteomes" id="UP000260823"/>
    </source>
</evidence>
<evidence type="ECO:0000259" key="6">
    <source>
        <dbReference type="PROSITE" id="PS51762"/>
    </source>
</evidence>
<proteinExistence type="inferred from homology"/>
<evidence type="ECO:0000256" key="4">
    <source>
        <dbReference type="ARBA" id="ARBA00023295"/>
    </source>
</evidence>
<dbReference type="PROSITE" id="PS01034">
    <property type="entry name" value="GH16_1"/>
    <property type="match status" value="1"/>
</dbReference>
<evidence type="ECO:0000313" key="7">
    <source>
        <dbReference type="EMBL" id="RFZ83525.1"/>
    </source>
</evidence>
<dbReference type="EMBL" id="QWDE01000002">
    <property type="protein sequence ID" value="RFZ83525.1"/>
    <property type="molecule type" value="Genomic_DNA"/>
</dbReference>
<dbReference type="InterPro" id="IPR050546">
    <property type="entry name" value="Glycosyl_Hydrlase_16"/>
</dbReference>
<feature type="signal peptide" evidence="5">
    <location>
        <begin position="1"/>
        <end position="21"/>
    </location>
</feature>
<dbReference type="Proteomes" id="UP000260823">
    <property type="component" value="Unassembled WGS sequence"/>
</dbReference>
<dbReference type="AlphaFoldDB" id="A0A3E2NRA2"/>
<evidence type="ECO:0000256" key="3">
    <source>
        <dbReference type="ARBA" id="ARBA00022801"/>
    </source>
</evidence>
<dbReference type="Gene3D" id="2.60.120.200">
    <property type="match status" value="1"/>
</dbReference>
<accession>A0A3E2NRA2</accession>
<dbReference type="InterPro" id="IPR008263">
    <property type="entry name" value="GH16_AS"/>
</dbReference>
<evidence type="ECO:0000256" key="5">
    <source>
        <dbReference type="SAM" id="SignalP"/>
    </source>
</evidence>
<feature type="domain" description="GH16" evidence="6">
    <location>
        <begin position="42"/>
        <end position="283"/>
    </location>
</feature>
<feature type="chain" id="PRO_5017591412" evidence="5">
    <location>
        <begin position="22"/>
        <end position="283"/>
    </location>
</feature>
<evidence type="ECO:0000256" key="2">
    <source>
        <dbReference type="ARBA" id="ARBA00022729"/>
    </source>
</evidence>
<dbReference type="GO" id="GO:0005975">
    <property type="term" value="P:carbohydrate metabolic process"/>
    <property type="evidence" value="ECO:0007669"/>
    <property type="project" value="InterPro"/>
</dbReference>